<dbReference type="NCBIfam" id="TIGR01727">
    <property type="entry name" value="oligo_HPY"/>
    <property type="match status" value="1"/>
</dbReference>
<dbReference type="EMBL" id="VLTJ01000030">
    <property type="protein sequence ID" value="TSH92095.1"/>
    <property type="molecule type" value="Genomic_DNA"/>
</dbReference>
<comment type="similarity">
    <text evidence="1">Belongs to the ABC transporter superfamily.</text>
</comment>
<dbReference type="PANTHER" id="PTHR43776:SF7">
    <property type="entry name" value="D,D-DIPEPTIDE TRANSPORT ATP-BINDING PROTEIN DDPF-RELATED"/>
    <property type="match status" value="1"/>
</dbReference>
<keyword evidence="3" id="KW-1003">Cell membrane</keyword>
<dbReference type="InterPro" id="IPR017871">
    <property type="entry name" value="ABC_transporter-like_CS"/>
</dbReference>
<dbReference type="Pfam" id="PF00005">
    <property type="entry name" value="ABC_tran"/>
    <property type="match status" value="1"/>
</dbReference>
<dbReference type="GO" id="GO:0015833">
    <property type="term" value="P:peptide transport"/>
    <property type="evidence" value="ECO:0007669"/>
    <property type="project" value="InterPro"/>
</dbReference>
<reference evidence="7 8" key="1">
    <citation type="submission" date="2019-07" db="EMBL/GenBank/DDBJ databases">
        <title>Qingshengfaniella alkalisoli gen. nov., sp. nov., isolated from saline soil.</title>
        <authorList>
            <person name="Xu L."/>
            <person name="Huang X.-X."/>
            <person name="Sun J.-Q."/>
        </authorList>
    </citation>
    <scope>NUCLEOTIDE SEQUENCE [LARGE SCALE GENOMIC DNA]</scope>
    <source>
        <strain evidence="7 8">DSM 27279</strain>
    </source>
</reference>
<keyword evidence="3" id="KW-0472">Membrane</keyword>
<dbReference type="GO" id="GO:0016887">
    <property type="term" value="F:ATP hydrolysis activity"/>
    <property type="evidence" value="ECO:0007669"/>
    <property type="project" value="InterPro"/>
</dbReference>
<name>A0A556AGT6_9BURK</name>
<dbReference type="CDD" id="cd03257">
    <property type="entry name" value="ABC_NikE_OppD_transporters"/>
    <property type="match status" value="1"/>
</dbReference>
<evidence type="ECO:0000256" key="5">
    <source>
        <dbReference type="ARBA" id="ARBA00022840"/>
    </source>
</evidence>
<evidence type="ECO:0000313" key="7">
    <source>
        <dbReference type="EMBL" id="TSH92095.1"/>
    </source>
</evidence>
<dbReference type="AlphaFoldDB" id="A0A556AGT6"/>
<sequence>MPDTASAATATQAPPILEVDDLAVHFPVTKGGFFQRQVGAIKAVDGVSFTLRKGETLGLVGESGCGKSTTGLAVLGLSPITRGRVRFEGHDVNHLSGAETLRFRRRAQMVYQDPYGSLNPRMTVEEIVSEPLRIHNHPGGAPVRRKRVAELLDLVGLLPAMAQRYPHEFSGGQRQRIGIARAIALEPDLIVCDESVSALDVSIQAQVVNLFMDLQKQLGLTYIFIAHDLAVVRHISNRVAVMYLGRIVEIADRDDLYDDPKHPYTQALLSAIPVADPVVEASRARVKLTGEVPSVMKPPSGCRFHPRCPHAMPVCKTQDPPLRPLGAGLRSVACHLHDPAIVKGHA</sequence>
<dbReference type="FunFam" id="3.40.50.300:FF:000016">
    <property type="entry name" value="Oligopeptide ABC transporter ATP-binding component"/>
    <property type="match status" value="1"/>
</dbReference>
<dbReference type="SMART" id="SM00382">
    <property type="entry name" value="AAA"/>
    <property type="match status" value="1"/>
</dbReference>
<dbReference type="PANTHER" id="PTHR43776">
    <property type="entry name" value="TRANSPORT ATP-BINDING PROTEIN"/>
    <property type="match status" value="1"/>
</dbReference>
<dbReference type="GO" id="GO:0055085">
    <property type="term" value="P:transmembrane transport"/>
    <property type="evidence" value="ECO:0007669"/>
    <property type="project" value="UniProtKB-ARBA"/>
</dbReference>
<protein>
    <submittedName>
        <fullName evidence="7">ATP-binding cassette domain-containing protein</fullName>
    </submittedName>
</protein>
<evidence type="ECO:0000259" key="6">
    <source>
        <dbReference type="PROSITE" id="PS50893"/>
    </source>
</evidence>
<keyword evidence="4" id="KW-0547">Nucleotide-binding</keyword>
<feature type="domain" description="ABC transporter" evidence="6">
    <location>
        <begin position="17"/>
        <end position="269"/>
    </location>
</feature>
<dbReference type="InterPro" id="IPR003593">
    <property type="entry name" value="AAA+_ATPase"/>
</dbReference>
<dbReference type="SUPFAM" id="SSF52540">
    <property type="entry name" value="P-loop containing nucleoside triphosphate hydrolases"/>
    <property type="match status" value="1"/>
</dbReference>
<dbReference type="InterPro" id="IPR013563">
    <property type="entry name" value="Oligopep_ABC_C"/>
</dbReference>
<gene>
    <name evidence="7" type="ORF">FOZ76_17120</name>
</gene>
<evidence type="ECO:0000313" key="8">
    <source>
        <dbReference type="Proteomes" id="UP000318405"/>
    </source>
</evidence>
<evidence type="ECO:0000256" key="2">
    <source>
        <dbReference type="ARBA" id="ARBA00022448"/>
    </source>
</evidence>
<dbReference type="Pfam" id="PF08352">
    <property type="entry name" value="oligo_HPY"/>
    <property type="match status" value="1"/>
</dbReference>
<dbReference type="PROSITE" id="PS00211">
    <property type="entry name" value="ABC_TRANSPORTER_1"/>
    <property type="match status" value="1"/>
</dbReference>
<dbReference type="OrthoDB" id="9802772at2"/>
<accession>A0A556AGT6</accession>
<dbReference type="InterPro" id="IPR003439">
    <property type="entry name" value="ABC_transporter-like_ATP-bd"/>
</dbReference>
<comment type="caution">
    <text evidence="7">The sequence shown here is derived from an EMBL/GenBank/DDBJ whole genome shotgun (WGS) entry which is preliminary data.</text>
</comment>
<dbReference type="RefSeq" id="WP_143949508.1">
    <property type="nucleotide sequence ID" value="NZ_BAABMB010000007.1"/>
</dbReference>
<keyword evidence="2" id="KW-0813">Transport</keyword>
<dbReference type="GO" id="GO:0005524">
    <property type="term" value="F:ATP binding"/>
    <property type="evidence" value="ECO:0007669"/>
    <property type="project" value="UniProtKB-KW"/>
</dbReference>
<dbReference type="Proteomes" id="UP000318405">
    <property type="component" value="Unassembled WGS sequence"/>
</dbReference>
<dbReference type="InterPro" id="IPR050319">
    <property type="entry name" value="ABC_transp_ATP-bind"/>
</dbReference>
<evidence type="ECO:0000256" key="3">
    <source>
        <dbReference type="ARBA" id="ARBA00022475"/>
    </source>
</evidence>
<keyword evidence="5 7" id="KW-0067">ATP-binding</keyword>
<keyword evidence="8" id="KW-1185">Reference proteome</keyword>
<dbReference type="Gene3D" id="3.40.50.300">
    <property type="entry name" value="P-loop containing nucleotide triphosphate hydrolases"/>
    <property type="match status" value="1"/>
</dbReference>
<proteinExistence type="inferred from homology"/>
<organism evidence="7 8">
    <name type="scientific">Verticiella sediminum</name>
    <dbReference type="NCBI Taxonomy" id="1247510"/>
    <lineage>
        <taxon>Bacteria</taxon>
        <taxon>Pseudomonadati</taxon>
        <taxon>Pseudomonadota</taxon>
        <taxon>Betaproteobacteria</taxon>
        <taxon>Burkholderiales</taxon>
        <taxon>Alcaligenaceae</taxon>
        <taxon>Verticiella</taxon>
    </lineage>
</organism>
<dbReference type="PROSITE" id="PS50893">
    <property type="entry name" value="ABC_TRANSPORTER_2"/>
    <property type="match status" value="1"/>
</dbReference>
<dbReference type="InterPro" id="IPR027417">
    <property type="entry name" value="P-loop_NTPase"/>
</dbReference>
<evidence type="ECO:0000256" key="1">
    <source>
        <dbReference type="ARBA" id="ARBA00005417"/>
    </source>
</evidence>
<evidence type="ECO:0000256" key="4">
    <source>
        <dbReference type="ARBA" id="ARBA00022741"/>
    </source>
</evidence>